<comment type="caution">
    <text evidence="17">The sequence shown here is derived from an EMBL/GenBank/DDBJ whole genome shotgun (WGS) entry which is preliminary data.</text>
</comment>
<evidence type="ECO:0000256" key="1">
    <source>
        <dbReference type="ARBA" id="ARBA00001971"/>
    </source>
</evidence>
<evidence type="ECO:0000256" key="12">
    <source>
        <dbReference type="ARBA" id="ARBA00022982"/>
    </source>
</evidence>
<evidence type="ECO:0000313" key="17">
    <source>
        <dbReference type="EMBL" id="NBG94256.1"/>
    </source>
</evidence>
<accession>A0A845Q837</accession>
<dbReference type="UniPathway" id="UPA00223"/>
<keyword evidence="12" id="KW-0249">Electron transport</keyword>
<keyword evidence="7" id="KW-0813">Transport</keyword>
<dbReference type="Proteomes" id="UP000470384">
    <property type="component" value="Unassembled WGS sequence"/>
</dbReference>
<evidence type="ECO:0000256" key="4">
    <source>
        <dbReference type="ARBA" id="ARBA00005163"/>
    </source>
</evidence>
<dbReference type="GO" id="GO:0006099">
    <property type="term" value="P:tricarboxylic acid cycle"/>
    <property type="evidence" value="ECO:0007669"/>
    <property type="project" value="UniProtKB-UniPathway"/>
</dbReference>
<name>A0A845Q837_9HYPH</name>
<dbReference type="GO" id="GO:0020037">
    <property type="term" value="F:heme binding"/>
    <property type="evidence" value="ECO:0007669"/>
    <property type="project" value="InterPro"/>
</dbReference>
<evidence type="ECO:0000256" key="11">
    <source>
        <dbReference type="ARBA" id="ARBA00022723"/>
    </source>
</evidence>
<dbReference type="InterPro" id="IPR000701">
    <property type="entry name" value="SuccDH_FuR_B_TM-su"/>
</dbReference>
<keyword evidence="10 16" id="KW-0812">Transmembrane</keyword>
<dbReference type="GO" id="GO:0016020">
    <property type="term" value="C:membrane"/>
    <property type="evidence" value="ECO:0007669"/>
    <property type="project" value="UniProtKB-SubCell"/>
</dbReference>
<comment type="subunit">
    <text evidence="5">Part of an enzyme complex containing four subunits: a flavoprotein, an iron-sulfur protein, plus two membrane-anchoring proteins, SdhC and SdhD.</text>
</comment>
<keyword evidence="9" id="KW-0349">Heme</keyword>
<dbReference type="RefSeq" id="WP_160586389.1">
    <property type="nucleotide sequence ID" value="NZ_BMHN01000001.1"/>
</dbReference>
<evidence type="ECO:0000256" key="16">
    <source>
        <dbReference type="SAM" id="Phobius"/>
    </source>
</evidence>
<comment type="cofactor">
    <cofactor evidence="1">
        <name>heme</name>
        <dbReference type="ChEBI" id="CHEBI:30413"/>
    </cofactor>
</comment>
<evidence type="ECO:0000256" key="13">
    <source>
        <dbReference type="ARBA" id="ARBA00022989"/>
    </source>
</evidence>
<protein>
    <recommendedName>
        <fullName evidence="6">Succinate dehydrogenase hydrophobic membrane anchor subunit</fullName>
    </recommendedName>
</protein>
<dbReference type="InterPro" id="IPR014312">
    <property type="entry name" value="Succ_DH_anchor"/>
</dbReference>
<keyword evidence="8" id="KW-0816">Tricarboxylic acid cycle</keyword>
<evidence type="ECO:0000256" key="2">
    <source>
        <dbReference type="ARBA" id="ARBA00004050"/>
    </source>
</evidence>
<evidence type="ECO:0000256" key="3">
    <source>
        <dbReference type="ARBA" id="ARBA00004141"/>
    </source>
</evidence>
<evidence type="ECO:0000256" key="9">
    <source>
        <dbReference type="ARBA" id="ARBA00022617"/>
    </source>
</evidence>
<comment type="function">
    <text evidence="2">Membrane-anchoring subunit of succinate dehydrogenase (SDH).</text>
</comment>
<feature type="transmembrane region" description="Helical" evidence="16">
    <location>
        <begin position="104"/>
        <end position="129"/>
    </location>
</feature>
<keyword evidence="15 16" id="KW-0472">Membrane</keyword>
<evidence type="ECO:0000256" key="7">
    <source>
        <dbReference type="ARBA" id="ARBA00022448"/>
    </source>
</evidence>
<keyword evidence="13 16" id="KW-1133">Transmembrane helix</keyword>
<dbReference type="GeneID" id="300656312"/>
<comment type="subcellular location">
    <subcellularLocation>
        <location evidence="3">Membrane</location>
        <topology evidence="3">Multi-pass membrane protein</topology>
    </subcellularLocation>
</comment>
<dbReference type="GO" id="GO:0046872">
    <property type="term" value="F:metal ion binding"/>
    <property type="evidence" value="ECO:0007669"/>
    <property type="project" value="UniProtKB-KW"/>
</dbReference>
<proteinExistence type="predicted"/>
<organism evidence="17 18">
    <name type="scientific">Pyruvatibacter mobilis</name>
    <dbReference type="NCBI Taxonomy" id="1712261"/>
    <lineage>
        <taxon>Bacteria</taxon>
        <taxon>Pseudomonadati</taxon>
        <taxon>Pseudomonadota</taxon>
        <taxon>Alphaproteobacteria</taxon>
        <taxon>Hyphomicrobiales</taxon>
        <taxon>Parvibaculaceae</taxon>
        <taxon>Pyruvatibacter</taxon>
    </lineage>
</organism>
<dbReference type="Pfam" id="PF01127">
    <property type="entry name" value="Sdh_cyt"/>
    <property type="match status" value="1"/>
</dbReference>
<evidence type="ECO:0000256" key="5">
    <source>
        <dbReference type="ARBA" id="ARBA00011558"/>
    </source>
</evidence>
<dbReference type="Gene3D" id="1.20.1300.10">
    <property type="entry name" value="Fumarate reductase/succinate dehydrogenase, transmembrane subunit"/>
    <property type="match status" value="1"/>
</dbReference>
<comment type="pathway">
    <text evidence="4">Carbohydrate metabolism; tricarboxylic acid cycle.</text>
</comment>
<feature type="transmembrane region" description="Helical" evidence="16">
    <location>
        <begin position="62"/>
        <end position="84"/>
    </location>
</feature>
<feature type="transmembrane region" description="Helical" evidence="16">
    <location>
        <begin position="29"/>
        <end position="50"/>
    </location>
</feature>
<keyword evidence="11" id="KW-0479">Metal-binding</keyword>
<keyword evidence="18" id="KW-1185">Reference proteome</keyword>
<keyword evidence="14" id="KW-0408">Iron</keyword>
<evidence type="ECO:0000313" key="18">
    <source>
        <dbReference type="Proteomes" id="UP000470384"/>
    </source>
</evidence>
<evidence type="ECO:0000256" key="8">
    <source>
        <dbReference type="ARBA" id="ARBA00022532"/>
    </source>
</evidence>
<evidence type="ECO:0000256" key="10">
    <source>
        <dbReference type="ARBA" id="ARBA00022692"/>
    </source>
</evidence>
<sequence length="131" mass="13740">MTSSNTDLRTPRAKVRGLGSAKDGTGHFIAQRVTAVAMVPLGLALIAAIISQLGAGHDSFKAFIGNPLVAVGFLLLIFTGTYHMRLGMQVIIEDYVHGEGRKMLSLLANTFFAIVIAAVAGFSVLKLALGA</sequence>
<evidence type="ECO:0000256" key="14">
    <source>
        <dbReference type="ARBA" id="ARBA00023004"/>
    </source>
</evidence>
<dbReference type="SUPFAM" id="SSF81343">
    <property type="entry name" value="Fumarate reductase respiratory complex transmembrane subunits"/>
    <property type="match status" value="1"/>
</dbReference>
<dbReference type="AlphaFoldDB" id="A0A845Q837"/>
<evidence type="ECO:0000256" key="6">
    <source>
        <dbReference type="ARBA" id="ARBA00019425"/>
    </source>
</evidence>
<gene>
    <name evidence="17" type="primary">sdhD</name>
    <name evidence="17" type="ORF">GTQ45_00755</name>
</gene>
<dbReference type="InterPro" id="IPR034804">
    <property type="entry name" value="SQR/QFR_C/D"/>
</dbReference>
<dbReference type="EMBL" id="WXYQ01000001">
    <property type="protein sequence ID" value="NBG94256.1"/>
    <property type="molecule type" value="Genomic_DNA"/>
</dbReference>
<dbReference type="NCBIfam" id="TIGR02968">
    <property type="entry name" value="succ_dehyd_anc"/>
    <property type="match status" value="1"/>
</dbReference>
<dbReference type="CDD" id="cd03495">
    <property type="entry name" value="SQR_TypeC_SdhD_like"/>
    <property type="match status" value="1"/>
</dbReference>
<reference evidence="17 18" key="1">
    <citation type="journal article" date="2016" name="Int. J. Syst. Evol. Microbiol.">
        <title>Pyruvatibacter mobilis gen. nov., sp. nov., a marine bacterium from the culture broth of Picochlorum sp. 122.</title>
        <authorList>
            <person name="Wang G."/>
            <person name="Tang M."/>
            <person name="Wu H."/>
            <person name="Dai S."/>
            <person name="Li T."/>
            <person name="Chen C."/>
            <person name="He H."/>
            <person name="Fan J."/>
            <person name="Xiang W."/>
            <person name="Li X."/>
        </authorList>
    </citation>
    <scope>NUCLEOTIDE SEQUENCE [LARGE SCALE GENOMIC DNA]</scope>
    <source>
        <strain evidence="17 18">GYP-11</strain>
    </source>
</reference>
<evidence type="ECO:0000256" key="15">
    <source>
        <dbReference type="ARBA" id="ARBA00023136"/>
    </source>
</evidence>
<dbReference type="OrthoDB" id="9809280at2"/>